<evidence type="ECO:0000313" key="4">
    <source>
        <dbReference type="Proteomes" id="UP000186817"/>
    </source>
</evidence>
<keyword evidence="4" id="KW-1185">Reference proteome</keyword>
<feature type="region of interest" description="Disordered" evidence="1">
    <location>
        <begin position="94"/>
        <end position="114"/>
    </location>
</feature>
<dbReference type="EMBL" id="LSRX01000335">
    <property type="protein sequence ID" value="OLQ00200.1"/>
    <property type="molecule type" value="Genomic_DNA"/>
</dbReference>
<proteinExistence type="predicted"/>
<reference evidence="3 4" key="1">
    <citation type="submission" date="2016-02" db="EMBL/GenBank/DDBJ databases">
        <title>Genome analysis of coral dinoflagellate symbionts highlights evolutionary adaptations to a symbiotic lifestyle.</title>
        <authorList>
            <person name="Aranda M."/>
            <person name="Li Y."/>
            <person name="Liew Y.J."/>
            <person name="Baumgarten S."/>
            <person name="Simakov O."/>
            <person name="Wilson M."/>
            <person name="Piel J."/>
            <person name="Ashoor H."/>
            <person name="Bougouffa S."/>
            <person name="Bajic V.B."/>
            <person name="Ryu T."/>
            <person name="Ravasi T."/>
            <person name="Bayer T."/>
            <person name="Micklem G."/>
            <person name="Kim H."/>
            <person name="Bhak J."/>
            <person name="Lajeunesse T.C."/>
            <person name="Voolstra C.R."/>
        </authorList>
    </citation>
    <scope>NUCLEOTIDE SEQUENCE [LARGE SCALE GENOMIC DNA]</scope>
    <source>
        <strain evidence="3 4">CCMP2467</strain>
    </source>
</reference>
<dbReference type="OrthoDB" id="413361at2759"/>
<organism evidence="3 4">
    <name type="scientific">Symbiodinium microadriaticum</name>
    <name type="common">Dinoflagellate</name>
    <name type="synonym">Zooxanthella microadriatica</name>
    <dbReference type="NCBI Taxonomy" id="2951"/>
    <lineage>
        <taxon>Eukaryota</taxon>
        <taxon>Sar</taxon>
        <taxon>Alveolata</taxon>
        <taxon>Dinophyceae</taxon>
        <taxon>Suessiales</taxon>
        <taxon>Symbiodiniaceae</taxon>
        <taxon>Symbiodinium</taxon>
    </lineage>
</organism>
<dbReference type="AlphaFoldDB" id="A0A1Q9DYH8"/>
<dbReference type="Pfam" id="PF07727">
    <property type="entry name" value="RVT_2"/>
    <property type="match status" value="1"/>
</dbReference>
<dbReference type="OMA" id="ENWHELP"/>
<feature type="domain" description="Reverse transcriptase Ty1/copia-type" evidence="2">
    <location>
        <begin position="299"/>
        <end position="514"/>
    </location>
</feature>
<dbReference type="Proteomes" id="UP000186817">
    <property type="component" value="Unassembled WGS sequence"/>
</dbReference>
<evidence type="ECO:0000259" key="2">
    <source>
        <dbReference type="Pfam" id="PF07727"/>
    </source>
</evidence>
<feature type="region of interest" description="Disordered" evidence="1">
    <location>
        <begin position="150"/>
        <end position="188"/>
    </location>
</feature>
<evidence type="ECO:0000313" key="3">
    <source>
        <dbReference type="EMBL" id="OLQ00200.1"/>
    </source>
</evidence>
<dbReference type="InterPro" id="IPR013103">
    <property type="entry name" value="RVT_2"/>
</dbReference>
<evidence type="ECO:0000256" key="1">
    <source>
        <dbReference type="SAM" id="MobiDB-lite"/>
    </source>
</evidence>
<sequence>MLLPVRYDLELLGMLAKRAGSIVHRPPLLPDIDRVDDELTVLPLSLTEDGNPPKEWLLEHGRTRRCLACERGMFHGVKHSVTCRKRYRAWLEEQREAQPEAPGRQGGEEPAEVVPAPIGNIGVEDEDPVVDVELPDDFVDVEIRDSWLPSVEDYLPSESEGGPRPASEAEGAEDEEHGAGEVPTGDAPMEVDSCWSVASYETLEAVPLELAENFAVGVECRQSVFSSIEDDGWTELKMRDRVVYLQKPSFVRDDATDKSLDPAKANPGMAKEIRALDSLRVGDAITKQEADAYCREHGIRILSTSWVSVAKKDGETKEDIVRARIVARDYASGSPTAAELGVSSPTSSNEAFRSFLVFVSATESEIVLADVSTAFLFALIVSPECVMLPPNIRFSDNTRVFLKLRKALYGLRSASLAWYKHLSDLVKEMGLHASDTEKSVFSGEYEFKGKKVWMLLLAYVDDLMIACKDKEAALNLVERLGRSVKIKVTGILSRDKKIDFLGRVIQKIEYGLLLGLPEGYFSSVYESYGIKKGTATPPDLRKILNDALEKPECQKPLTAEAASSYRSAVGKISWGGQTRIDLTYFISVLSRGQSTPLVVHETCLRAFLRHLMSVDHLKQLMGAEECSGMEAHVLHGMNLFHDETHSVKESSEVLELWVPEWVELFRPIRLMKYGAYADCFAGRDLSEIYGAG</sequence>
<protein>
    <submittedName>
        <fullName evidence="3">Retrovirus-related Pol polyprotein from transposon TNT 1-94</fullName>
    </submittedName>
</protein>
<accession>A0A1Q9DYH8</accession>
<comment type="caution">
    <text evidence="3">The sequence shown here is derived from an EMBL/GenBank/DDBJ whole genome shotgun (WGS) entry which is preliminary data.</text>
</comment>
<name>A0A1Q9DYH8_SYMMI</name>
<gene>
    <name evidence="3" type="ORF">AK812_SmicGene17167</name>
</gene>